<dbReference type="EMBL" id="CAJVPY010012878">
    <property type="protein sequence ID" value="CAG8737111.1"/>
    <property type="molecule type" value="Genomic_DNA"/>
</dbReference>
<feature type="non-terminal residue" evidence="1">
    <location>
        <position position="1"/>
    </location>
</feature>
<dbReference type="AlphaFoldDB" id="A0A9N9NH26"/>
<accession>A0A9N9NH26</accession>
<proteinExistence type="predicted"/>
<protein>
    <submittedName>
        <fullName evidence="1">27202_t:CDS:1</fullName>
    </submittedName>
</protein>
<dbReference type="Proteomes" id="UP000789405">
    <property type="component" value="Unassembled WGS sequence"/>
</dbReference>
<evidence type="ECO:0000313" key="2">
    <source>
        <dbReference type="Proteomes" id="UP000789405"/>
    </source>
</evidence>
<sequence>KVNEAMIKSLDLKLVTRCFVVLLMLCSFCASPEKLNRGRIKLWDSEFRRTWNWHNDK</sequence>
<name>A0A9N9NH26_9GLOM</name>
<gene>
    <name evidence="1" type="ORF">DERYTH_LOCUS15660</name>
</gene>
<organism evidence="1 2">
    <name type="scientific">Dentiscutata erythropus</name>
    <dbReference type="NCBI Taxonomy" id="1348616"/>
    <lineage>
        <taxon>Eukaryota</taxon>
        <taxon>Fungi</taxon>
        <taxon>Fungi incertae sedis</taxon>
        <taxon>Mucoromycota</taxon>
        <taxon>Glomeromycotina</taxon>
        <taxon>Glomeromycetes</taxon>
        <taxon>Diversisporales</taxon>
        <taxon>Gigasporaceae</taxon>
        <taxon>Dentiscutata</taxon>
    </lineage>
</organism>
<reference evidence="1" key="1">
    <citation type="submission" date="2021-06" db="EMBL/GenBank/DDBJ databases">
        <authorList>
            <person name="Kallberg Y."/>
            <person name="Tangrot J."/>
            <person name="Rosling A."/>
        </authorList>
    </citation>
    <scope>NUCLEOTIDE SEQUENCE</scope>
    <source>
        <strain evidence="1">MA453B</strain>
    </source>
</reference>
<comment type="caution">
    <text evidence="1">The sequence shown here is derived from an EMBL/GenBank/DDBJ whole genome shotgun (WGS) entry which is preliminary data.</text>
</comment>
<keyword evidence="2" id="KW-1185">Reference proteome</keyword>
<evidence type="ECO:0000313" key="1">
    <source>
        <dbReference type="EMBL" id="CAG8737111.1"/>
    </source>
</evidence>